<proteinExistence type="predicted"/>
<evidence type="ECO:0000313" key="2">
    <source>
        <dbReference type="EMBL" id="MFC3199854.1"/>
    </source>
</evidence>
<reference evidence="3" key="1">
    <citation type="journal article" date="2019" name="Int. J. Syst. Evol. Microbiol.">
        <title>The Global Catalogue of Microorganisms (GCM) 10K type strain sequencing project: providing services to taxonomists for standard genome sequencing and annotation.</title>
        <authorList>
            <consortium name="The Broad Institute Genomics Platform"/>
            <consortium name="The Broad Institute Genome Sequencing Center for Infectious Disease"/>
            <person name="Wu L."/>
            <person name="Ma J."/>
        </authorList>
    </citation>
    <scope>NUCLEOTIDE SEQUENCE [LARGE SCALE GENOMIC DNA]</scope>
    <source>
        <strain evidence="3">KCTC 52416</strain>
    </source>
</reference>
<accession>A0ABV7JPC5</accession>
<gene>
    <name evidence="2" type="ORF">ACFOET_19705</name>
</gene>
<evidence type="ECO:0000259" key="1">
    <source>
        <dbReference type="Pfam" id="PF01713"/>
    </source>
</evidence>
<dbReference type="EMBL" id="JBHRTA010000061">
    <property type="protein sequence ID" value="MFC3199854.1"/>
    <property type="molecule type" value="Genomic_DNA"/>
</dbReference>
<protein>
    <submittedName>
        <fullName evidence="2">Smr/MutS family protein</fullName>
    </submittedName>
</protein>
<organism evidence="2 3">
    <name type="scientific">Parapedobacter deserti</name>
    <dbReference type="NCBI Taxonomy" id="1912957"/>
    <lineage>
        <taxon>Bacteria</taxon>
        <taxon>Pseudomonadati</taxon>
        <taxon>Bacteroidota</taxon>
        <taxon>Sphingobacteriia</taxon>
        <taxon>Sphingobacteriales</taxon>
        <taxon>Sphingobacteriaceae</taxon>
        <taxon>Parapedobacter</taxon>
    </lineage>
</organism>
<dbReference type="RefSeq" id="WP_379025880.1">
    <property type="nucleotide sequence ID" value="NZ_JBHRTA010000061.1"/>
</dbReference>
<dbReference type="InterPro" id="IPR002625">
    <property type="entry name" value="Smr_dom"/>
</dbReference>
<feature type="domain" description="Smr" evidence="1">
    <location>
        <begin position="32"/>
        <end position="94"/>
    </location>
</feature>
<sequence>MAPVQEVDLHLKAFMRNTSGLSGEDMMQLSIERMRAALDNAIKLGQREIRFIHGQGTGALRERVYHELRAYEKEGLIDSFEPSFFNAGAVNVIIRF</sequence>
<dbReference type="InterPro" id="IPR036063">
    <property type="entry name" value="Smr_dom_sf"/>
</dbReference>
<comment type="caution">
    <text evidence="2">The sequence shown here is derived from an EMBL/GenBank/DDBJ whole genome shotgun (WGS) entry which is preliminary data.</text>
</comment>
<dbReference type="Proteomes" id="UP001595526">
    <property type="component" value="Unassembled WGS sequence"/>
</dbReference>
<dbReference type="Pfam" id="PF01713">
    <property type="entry name" value="Smr"/>
    <property type="match status" value="1"/>
</dbReference>
<dbReference type="Gene3D" id="3.30.1370.110">
    <property type="match status" value="1"/>
</dbReference>
<name>A0ABV7JPC5_9SPHI</name>
<evidence type="ECO:0000313" key="3">
    <source>
        <dbReference type="Proteomes" id="UP001595526"/>
    </source>
</evidence>
<keyword evidence="3" id="KW-1185">Reference proteome</keyword>